<organism evidence="1 2">
    <name type="scientific">Priestia iocasae</name>
    <dbReference type="NCBI Taxonomy" id="2291674"/>
    <lineage>
        <taxon>Bacteria</taxon>
        <taxon>Bacillati</taxon>
        <taxon>Bacillota</taxon>
        <taxon>Bacilli</taxon>
        <taxon>Bacillales</taxon>
        <taxon>Bacillaceae</taxon>
        <taxon>Priestia</taxon>
    </lineage>
</organism>
<protein>
    <submittedName>
        <fullName evidence="1">Uncharacterized protein</fullName>
    </submittedName>
</protein>
<reference evidence="1 2" key="1">
    <citation type="submission" date="2021-01" db="EMBL/GenBank/DDBJ databases">
        <title>Genomic Encyclopedia of Type Strains, Phase IV (KMG-IV): sequencing the most valuable type-strain genomes for metagenomic binning, comparative biology and taxonomic classification.</title>
        <authorList>
            <person name="Goeker M."/>
        </authorList>
    </citation>
    <scope>NUCLEOTIDE SEQUENCE [LARGE SCALE GENOMIC DNA]</scope>
    <source>
        <strain evidence="1 2">DSM 104297</strain>
    </source>
</reference>
<proteinExistence type="predicted"/>
<evidence type="ECO:0000313" key="2">
    <source>
        <dbReference type="Proteomes" id="UP000809829"/>
    </source>
</evidence>
<keyword evidence="2" id="KW-1185">Reference proteome</keyword>
<comment type="caution">
    <text evidence="1">The sequence shown here is derived from an EMBL/GenBank/DDBJ whole genome shotgun (WGS) entry which is preliminary data.</text>
</comment>
<evidence type="ECO:0000313" key="1">
    <source>
        <dbReference type="EMBL" id="MBM7703022.1"/>
    </source>
</evidence>
<dbReference type="EMBL" id="JAFBFC010000003">
    <property type="protein sequence ID" value="MBM7703022.1"/>
    <property type="molecule type" value="Genomic_DNA"/>
</dbReference>
<accession>A0ABS2QUC0</accession>
<gene>
    <name evidence="1" type="ORF">JOC83_001869</name>
</gene>
<name>A0ABS2QUC0_9BACI</name>
<dbReference type="Proteomes" id="UP000809829">
    <property type="component" value="Unassembled WGS sequence"/>
</dbReference>
<sequence>MITPFYSENKKAMKHAYEKDAYDESEVGVCLVVRIKTNV</sequence>